<evidence type="ECO:0000256" key="1">
    <source>
        <dbReference type="SAM" id="MobiDB-lite"/>
    </source>
</evidence>
<dbReference type="PANTHER" id="PTHR33257:SF20">
    <property type="entry name" value="LEGUME LECTIN DOMAIN-CONTAINING PROTEIN"/>
    <property type="match status" value="1"/>
</dbReference>
<dbReference type="KEGG" id="bdi:112269749"/>
<feature type="region of interest" description="Disordered" evidence="1">
    <location>
        <begin position="57"/>
        <end position="86"/>
    </location>
</feature>
<evidence type="ECO:0000313" key="4">
    <source>
        <dbReference type="Proteomes" id="UP000008810"/>
    </source>
</evidence>
<dbReference type="EMBL" id="CM000880">
    <property type="protein sequence ID" value="KQK12492.1"/>
    <property type="molecule type" value="Genomic_DNA"/>
</dbReference>
<dbReference type="EnsemblPlants" id="KQK12492">
    <property type="protein sequence ID" value="KQK12492"/>
    <property type="gene ID" value="BRADI_1g04040v3"/>
</dbReference>
<keyword evidence="4" id="KW-1185">Reference proteome</keyword>
<sequence length="140" mass="14790">MDSEQQQLARGGGVGISISIDGKAAAVREASFRVYYSPSAGAVPFLWESAPGTPKCGGAVSRLEDSSPLPVETASGGTTTTSTMLLLPPISPPPLYSYQSWSSQAKGRRRPSSWTAGGVMRALLGGLGLRKSRRRRRRPA</sequence>
<accession>I1GLN2</accession>
<dbReference type="AlphaFoldDB" id="I1GLN2"/>
<dbReference type="eggNOG" id="ENOG502R3NP">
    <property type="taxonomic scope" value="Eukaryota"/>
</dbReference>
<dbReference type="PANTHER" id="PTHR33257">
    <property type="entry name" value="OS05G0165500 PROTEIN"/>
    <property type="match status" value="1"/>
</dbReference>
<dbReference type="OMA" id="LYSYQSW"/>
<dbReference type="Gramene" id="KQK12492">
    <property type="protein sequence ID" value="KQK12492"/>
    <property type="gene ID" value="BRADI_1g04040v3"/>
</dbReference>
<dbReference type="HOGENOM" id="CLU_116475_0_0_1"/>
<gene>
    <name evidence="3" type="primary">LOC112269749</name>
    <name evidence="2" type="ORF">BRADI_1g04040v3</name>
</gene>
<name>I1GLN2_BRADI</name>
<evidence type="ECO:0000313" key="2">
    <source>
        <dbReference type="EMBL" id="KQK12492.1"/>
    </source>
</evidence>
<dbReference type="GeneID" id="112269749"/>
<reference evidence="2" key="2">
    <citation type="submission" date="2017-06" db="EMBL/GenBank/DDBJ databases">
        <title>WGS assembly of Brachypodium distachyon.</title>
        <authorList>
            <consortium name="The International Brachypodium Initiative"/>
            <person name="Lucas S."/>
            <person name="Harmon-Smith M."/>
            <person name="Lail K."/>
            <person name="Tice H."/>
            <person name="Grimwood J."/>
            <person name="Bruce D."/>
            <person name="Barry K."/>
            <person name="Shu S."/>
            <person name="Lindquist E."/>
            <person name="Wang M."/>
            <person name="Pitluck S."/>
            <person name="Vogel J.P."/>
            <person name="Garvin D.F."/>
            <person name="Mockler T.C."/>
            <person name="Schmutz J."/>
            <person name="Rokhsar D."/>
            <person name="Bevan M.W."/>
        </authorList>
    </citation>
    <scope>NUCLEOTIDE SEQUENCE</scope>
    <source>
        <strain evidence="2">Bd21</strain>
    </source>
</reference>
<dbReference type="OrthoDB" id="691043at2759"/>
<dbReference type="RefSeq" id="XP_024312549.1">
    <property type="nucleotide sequence ID" value="XM_024456781.1"/>
</dbReference>
<evidence type="ECO:0000313" key="3">
    <source>
        <dbReference type="EnsemblPlants" id="KQK12492"/>
    </source>
</evidence>
<dbReference type="Proteomes" id="UP000008810">
    <property type="component" value="Chromosome 1"/>
</dbReference>
<reference evidence="3" key="3">
    <citation type="submission" date="2018-08" db="UniProtKB">
        <authorList>
            <consortium name="EnsemblPlants"/>
        </authorList>
    </citation>
    <scope>IDENTIFICATION</scope>
    <source>
        <strain evidence="3">cv. Bd21</strain>
    </source>
</reference>
<reference evidence="2 3" key="1">
    <citation type="journal article" date="2010" name="Nature">
        <title>Genome sequencing and analysis of the model grass Brachypodium distachyon.</title>
        <authorList>
            <consortium name="International Brachypodium Initiative"/>
        </authorList>
    </citation>
    <scope>NUCLEOTIDE SEQUENCE [LARGE SCALE GENOMIC DNA]</scope>
    <source>
        <strain evidence="2 3">Bd21</strain>
    </source>
</reference>
<organism evidence="2">
    <name type="scientific">Brachypodium distachyon</name>
    <name type="common">Purple false brome</name>
    <name type="synonym">Trachynia distachya</name>
    <dbReference type="NCBI Taxonomy" id="15368"/>
    <lineage>
        <taxon>Eukaryota</taxon>
        <taxon>Viridiplantae</taxon>
        <taxon>Streptophyta</taxon>
        <taxon>Embryophyta</taxon>
        <taxon>Tracheophyta</taxon>
        <taxon>Spermatophyta</taxon>
        <taxon>Magnoliopsida</taxon>
        <taxon>Liliopsida</taxon>
        <taxon>Poales</taxon>
        <taxon>Poaceae</taxon>
        <taxon>BOP clade</taxon>
        <taxon>Pooideae</taxon>
        <taxon>Stipodae</taxon>
        <taxon>Brachypodieae</taxon>
        <taxon>Brachypodium</taxon>
    </lineage>
</organism>
<protein>
    <submittedName>
        <fullName evidence="2 3">Uncharacterized protein</fullName>
    </submittedName>
</protein>
<proteinExistence type="predicted"/>